<dbReference type="PANTHER" id="PTHR43236:SF2">
    <property type="entry name" value="BLL0069 PROTEIN"/>
    <property type="match status" value="1"/>
</dbReference>
<name>A0AAU1TVK7_9ACTN</name>
<evidence type="ECO:0000313" key="3">
    <source>
        <dbReference type="EMBL" id="WTS18490.1"/>
    </source>
</evidence>
<reference evidence="2" key="1">
    <citation type="submission" date="2022-10" db="EMBL/GenBank/DDBJ databases">
        <title>The complete genomes of actinobacterial strains from the NBC collection.</title>
        <authorList>
            <person name="Joergensen T.S."/>
            <person name="Alvarez Arevalo M."/>
            <person name="Sterndorff E.B."/>
            <person name="Faurdal D."/>
            <person name="Vuksanovic O."/>
            <person name="Mourched A.-S."/>
            <person name="Charusanti P."/>
            <person name="Shaw S."/>
            <person name="Blin K."/>
            <person name="Weber T."/>
        </authorList>
    </citation>
    <scope>NUCLEOTIDE SEQUENCE</scope>
    <source>
        <strain evidence="2">NBC_00119</strain>
    </source>
</reference>
<dbReference type="InterPro" id="IPR052345">
    <property type="entry name" value="Rad_response_metalloprotease"/>
</dbReference>
<dbReference type="InterPro" id="IPR010359">
    <property type="entry name" value="IrrE_HExxH"/>
</dbReference>
<organism evidence="2">
    <name type="scientific">Streptomyces sp. NBC_00119</name>
    <dbReference type="NCBI Taxonomy" id="2975659"/>
    <lineage>
        <taxon>Bacteria</taxon>
        <taxon>Bacillati</taxon>
        <taxon>Actinomycetota</taxon>
        <taxon>Actinomycetes</taxon>
        <taxon>Kitasatosporales</taxon>
        <taxon>Streptomycetaceae</taxon>
        <taxon>Streptomyces</taxon>
    </lineage>
</organism>
<dbReference type="Pfam" id="PF06114">
    <property type="entry name" value="Peptidase_M78"/>
    <property type="match status" value="1"/>
</dbReference>
<dbReference type="Gene3D" id="1.10.10.2910">
    <property type="match status" value="1"/>
</dbReference>
<sequence>MRWTQALMREVAQEERAGLGLGPRDPLDPYALAKEHGISVYTLSNLREADMSAEAFTHFTEHRSSAWSAALVPLGSARVIVENESHQLVRRRSNIAHELGHHLLEHSFDGVILGEDHKRQFNEQQEKQAAFIAGELLVPLAAAARMAFDGWDNERVATAYGVSKQFAQMQMKGQRVRAQRAAQKYGFAAPT</sequence>
<dbReference type="EMBL" id="CP108195">
    <property type="protein sequence ID" value="WTS18490.1"/>
    <property type="molecule type" value="Genomic_DNA"/>
</dbReference>
<evidence type="ECO:0000313" key="2">
    <source>
        <dbReference type="EMBL" id="WTS09683.1"/>
    </source>
</evidence>
<evidence type="ECO:0000259" key="1">
    <source>
        <dbReference type="Pfam" id="PF06114"/>
    </source>
</evidence>
<feature type="domain" description="IrrE N-terminal-like" evidence="1">
    <location>
        <begin position="34"/>
        <end position="170"/>
    </location>
</feature>
<accession>A0AAU1TVK7</accession>
<dbReference type="EMBL" id="CP108195">
    <property type="protein sequence ID" value="WTS09683.1"/>
    <property type="molecule type" value="Genomic_DNA"/>
</dbReference>
<dbReference type="PANTHER" id="PTHR43236">
    <property type="entry name" value="ANTITOXIN HIGA1"/>
    <property type="match status" value="1"/>
</dbReference>
<dbReference type="AlphaFoldDB" id="A0AAU1TVK7"/>
<proteinExistence type="predicted"/>
<protein>
    <submittedName>
        <fullName evidence="2">ImmA/IrrE family metallo-endopeptidase</fullName>
    </submittedName>
</protein>
<gene>
    <name evidence="2" type="ORF">OHU69_00065</name>
    <name evidence="3" type="ORF">OHU69_50605</name>
</gene>